<accession>A0AA36AGQ9</accession>
<keyword evidence="2" id="KW-1185">Reference proteome</keyword>
<dbReference type="Proteomes" id="UP001162480">
    <property type="component" value="Chromosome 1"/>
</dbReference>
<organism evidence="1 2">
    <name type="scientific">Octopus vulgaris</name>
    <name type="common">Common octopus</name>
    <dbReference type="NCBI Taxonomy" id="6645"/>
    <lineage>
        <taxon>Eukaryota</taxon>
        <taxon>Metazoa</taxon>
        <taxon>Spiralia</taxon>
        <taxon>Lophotrochozoa</taxon>
        <taxon>Mollusca</taxon>
        <taxon>Cephalopoda</taxon>
        <taxon>Coleoidea</taxon>
        <taxon>Octopodiformes</taxon>
        <taxon>Octopoda</taxon>
        <taxon>Incirrata</taxon>
        <taxon>Octopodidae</taxon>
        <taxon>Octopus</taxon>
    </lineage>
</organism>
<protein>
    <submittedName>
        <fullName evidence="1">Uncharacterized protein</fullName>
    </submittedName>
</protein>
<name>A0AA36AGQ9_OCTVU</name>
<dbReference type="EMBL" id="OX597814">
    <property type="protein sequence ID" value="CAI9715831.1"/>
    <property type="molecule type" value="Genomic_DNA"/>
</dbReference>
<sequence>MTDEFKMAALLELRQKQRALIELLVAEGKTHVNIQRRYVDNTFAYSKICKEVNRLKDEKVGTHPAVVQKISFMLVLPPRTVQTNRVSALHTNRELPGG</sequence>
<reference evidence="1" key="1">
    <citation type="submission" date="2023-08" db="EMBL/GenBank/DDBJ databases">
        <authorList>
            <person name="Alioto T."/>
            <person name="Alioto T."/>
            <person name="Gomez Garrido J."/>
        </authorList>
    </citation>
    <scope>NUCLEOTIDE SEQUENCE</scope>
</reference>
<dbReference type="AlphaFoldDB" id="A0AA36AGQ9"/>
<proteinExistence type="predicted"/>
<gene>
    <name evidence="1" type="ORF">OCTVUL_1B018347</name>
</gene>
<evidence type="ECO:0000313" key="2">
    <source>
        <dbReference type="Proteomes" id="UP001162480"/>
    </source>
</evidence>
<evidence type="ECO:0000313" key="1">
    <source>
        <dbReference type="EMBL" id="CAI9715831.1"/>
    </source>
</evidence>